<gene>
    <name evidence="1" type="ORF">METZ01_LOCUS476480</name>
</gene>
<name>A0A383BTP0_9ZZZZ</name>
<evidence type="ECO:0000313" key="1">
    <source>
        <dbReference type="EMBL" id="SVE23626.1"/>
    </source>
</evidence>
<dbReference type="AlphaFoldDB" id="A0A383BTP0"/>
<dbReference type="SUPFAM" id="SSF51735">
    <property type="entry name" value="NAD(P)-binding Rossmann-fold domains"/>
    <property type="match status" value="1"/>
</dbReference>
<organism evidence="1">
    <name type="scientific">marine metagenome</name>
    <dbReference type="NCBI Taxonomy" id="408172"/>
    <lineage>
        <taxon>unclassified sequences</taxon>
        <taxon>metagenomes</taxon>
        <taxon>ecological metagenomes</taxon>
    </lineage>
</organism>
<proteinExistence type="predicted"/>
<protein>
    <submittedName>
        <fullName evidence="1">Uncharacterized protein</fullName>
    </submittedName>
</protein>
<dbReference type="EMBL" id="UINC01203396">
    <property type="protein sequence ID" value="SVE23626.1"/>
    <property type="molecule type" value="Genomic_DNA"/>
</dbReference>
<dbReference type="Pfam" id="PF00106">
    <property type="entry name" value="adh_short"/>
    <property type="match status" value="1"/>
</dbReference>
<dbReference type="CDD" id="cd05233">
    <property type="entry name" value="SDR_c"/>
    <property type="match status" value="1"/>
</dbReference>
<dbReference type="Gene3D" id="3.40.50.720">
    <property type="entry name" value="NAD(P)-binding Rossmann-like Domain"/>
    <property type="match status" value="1"/>
</dbReference>
<dbReference type="InterPro" id="IPR002347">
    <property type="entry name" value="SDR_fam"/>
</dbReference>
<dbReference type="PANTHER" id="PTHR42820">
    <property type="entry name" value="SHORT-CHAIN DEHYDROGENASE REDUCTASE"/>
    <property type="match status" value="1"/>
</dbReference>
<reference evidence="1" key="1">
    <citation type="submission" date="2018-05" db="EMBL/GenBank/DDBJ databases">
        <authorList>
            <person name="Lanie J.A."/>
            <person name="Ng W.-L."/>
            <person name="Kazmierczak K.M."/>
            <person name="Andrzejewski T.M."/>
            <person name="Davidsen T.M."/>
            <person name="Wayne K.J."/>
            <person name="Tettelin H."/>
            <person name="Glass J.I."/>
            <person name="Rusch D."/>
            <person name="Podicherti R."/>
            <person name="Tsui H.-C.T."/>
            <person name="Winkler M.E."/>
        </authorList>
    </citation>
    <scope>NUCLEOTIDE SEQUENCE</scope>
</reference>
<sequence length="98" mass="10369">MSRLEHKVVIITGGNSGIGESTARLFSKEGAKVAILARRIKEGNQVKESINNMGGEAIFIKCDVSDSNSVNDAVEQVISKYGCLDVLFNNAGGGRIGN</sequence>
<dbReference type="PANTHER" id="PTHR42820:SF1">
    <property type="entry name" value="SHORT-CHAIN DEHYDROGENASE_REDUCTASE FAMILY PROTEIN"/>
    <property type="match status" value="1"/>
</dbReference>
<feature type="non-terminal residue" evidence="1">
    <location>
        <position position="98"/>
    </location>
</feature>
<dbReference type="PRINTS" id="PR00081">
    <property type="entry name" value="GDHRDH"/>
</dbReference>
<accession>A0A383BTP0</accession>
<dbReference type="InterPro" id="IPR036291">
    <property type="entry name" value="NAD(P)-bd_dom_sf"/>
</dbReference>